<keyword evidence="3" id="KW-0862">Zinc</keyword>
<dbReference type="STRING" id="1706337.A0A341D9U0"/>
<evidence type="ECO:0000256" key="3">
    <source>
        <dbReference type="ARBA" id="ARBA00022833"/>
    </source>
</evidence>
<dbReference type="SUPFAM" id="SSF47353">
    <property type="entry name" value="Retrovirus capsid dimerization domain-like"/>
    <property type="match status" value="1"/>
</dbReference>
<dbReference type="GO" id="GO:0008270">
    <property type="term" value="F:zinc ion binding"/>
    <property type="evidence" value="ECO:0007669"/>
    <property type="project" value="UniProtKB-KW"/>
</dbReference>
<dbReference type="Proteomes" id="UP000252040">
    <property type="component" value="Unplaced"/>
</dbReference>
<dbReference type="Gene3D" id="1.10.375.10">
    <property type="entry name" value="Human Immunodeficiency Virus Type 1 Capsid Protein"/>
    <property type="match status" value="1"/>
</dbReference>
<dbReference type="InterPro" id="IPR001878">
    <property type="entry name" value="Znf_CCHC"/>
</dbReference>
<dbReference type="InParanoid" id="A0A341D9U0"/>
<dbReference type="PANTHER" id="PTHR40389:SF3">
    <property type="entry name" value="IGE-BINDING PROTEIN"/>
    <property type="match status" value="1"/>
</dbReference>
<dbReference type="PANTHER" id="PTHR40389">
    <property type="entry name" value="ENDOGENOUS RETROVIRUS GROUP K MEMBER 24 GAG POLYPROTEIN-RELATED"/>
    <property type="match status" value="1"/>
</dbReference>
<dbReference type="GO" id="GO:0016032">
    <property type="term" value="P:viral process"/>
    <property type="evidence" value="ECO:0007669"/>
    <property type="project" value="InterPro"/>
</dbReference>
<dbReference type="Gene3D" id="1.10.1200.30">
    <property type="match status" value="1"/>
</dbReference>
<dbReference type="GO" id="GO:0003676">
    <property type="term" value="F:nucleic acid binding"/>
    <property type="evidence" value="ECO:0007669"/>
    <property type="project" value="InterPro"/>
</dbReference>
<dbReference type="PROSITE" id="PS50158">
    <property type="entry name" value="ZF_CCHC"/>
    <property type="match status" value="1"/>
</dbReference>
<name>A0A341D9U0_NEOAA</name>
<dbReference type="KEGG" id="nasi:112414519"/>
<dbReference type="Gene3D" id="4.10.60.10">
    <property type="entry name" value="Zinc finger, CCHC-type"/>
    <property type="match status" value="1"/>
</dbReference>
<dbReference type="InterPro" id="IPR010999">
    <property type="entry name" value="Retrovr_matrix"/>
</dbReference>
<dbReference type="GO" id="GO:0005198">
    <property type="term" value="F:structural molecule activity"/>
    <property type="evidence" value="ECO:0007669"/>
    <property type="project" value="InterPro"/>
</dbReference>
<dbReference type="InterPro" id="IPR008916">
    <property type="entry name" value="Retrov_capsid_C"/>
</dbReference>
<sequence>MAKSMESLEITAGKEGTVNIETWQKVGQTLQVYYSHFGPEKVPVDTFALWNLIRESIAPLPEGQKTPYKYPEEVIDESTPLLSKTPDPKLLAAALNECNINDKDSEEENESPPCDEELPPADQEDLDAAAYDYEKKKYEPHDVFSIQEGNKDIKKGRFHPPYPRRCTPSAPPPPLPSLFSRHPPPPPPPSYKIEAAYKRSKRIKGEDDDYAFATCFPVIYEGEFDEDVRWDPLPLKLLKELKQACADYGPLAPYTMTLLDVLANRWMTPYDWFQITKACLTGGQFLLWKTEYEDQVAKQRAMNKKSDRKKDITRDMLLGTGDYDSAERQMHMGKDALWQVTTCAINAWKALPITAGKASSLADIRQRSKEPYEDFVSRLLMEIKRVIIDEDAAIMLARQLAYENANPVCQNLIRPIRKTGNISDFIKQCSDIGPSFMQGIAIAAALKGETLPQCMMNMMQKPGIRFKKGNVCYACGEANHFSRECPKRIANPASGSKPPPPGGSGPPCTLCQRCGKGNHWIKLCRSKYHKDGHILPSNGAFAVPQAGAQMPIFPAPVFPDTPVGNNSGNLFRARPRAQQTIGAIHQTLNPFLPSDQSASCLEQPQGVQDWTSVPPPQQY</sequence>
<keyword evidence="7" id="KW-1185">Reference proteome</keyword>
<evidence type="ECO:0000259" key="6">
    <source>
        <dbReference type="PROSITE" id="PS50158"/>
    </source>
</evidence>
<dbReference type="InterPro" id="IPR038124">
    <property type="entry name" value="B_retro_matrix_sf"/>
</dbReference>
<feature type="domain" description="CCHC-type" evidence="6">
    <location>
        <begin position="472"/>
        <end position="487"/>
    </location>
</feature>
<dbReference type="Gene3D" id="1.10.150.490">
    <property type="entry name" value="Retroviral GAG p10 protein"/>
    <property type="match status" value="1"/>
</dbReference>
<dbReference type="SUPFAM" id="SSF47943">
    <property type="entry name" value="Retrovirus capsid protein, N-terminal core domain"/>
    <property type="match status" value="1"/>
</dbReference>
<organism evidence="7 8">
    <name type="scientific">Neophocaena asiaeorientalis asiaeorientalis</name>
    <name type="common">Yangtze finless porpoise</name>
    <name type="synonym">Neophocaena phocaenoides subsp. asiaeorientalis</name>
    <dbReference type="NCBI Taxonomy" id="1706337"/>
    <lineage>
        <taxon>Eukaryota</taxon>
        <taxon>Metazoa</taxon>
        <taxon>Chordata</taxon>
        <taxon>Craniata</taxon>
        <taxon>Vertebrata</taxon>
        <taxon>Euteleostomi</taxon>
        <taxon>Mammalia</taxon>
        <taxon>Eutheria</taxon>
        <taxon>Laurasiatheria</taxon>
        <taxon>Artiodactyla</taxon>
        <taxon>Whippomorpha</taxon>
        <taxon>Cetacea</taxon>
        <taxon>Odontoceti</taxon>
        <taxon>Phocoenidae</taxon>
        <taxon>Neophocaena</taxon>
    </lineage>
</organism>
<dbReference type="InterPro" id="IPR050195">
    <property type="entry name" value="Primate_lentivir_Gag_pol-like"/>
</dbReference>
<keyword evidence="1" id="KW-0479">Metal-binding</keyword>
<proteinExistence type="predicted"/>
<feature type="compositionally biased region" description="Acidic residues" evidence="5">
    <location>
        <begin position="104"/>
        <end position="121"/>
    </location>
</feature>
<feature type="region of interest" description="Disordered" evidence="5">
    <location>
        <begin position="102"/>
        <end position="121"/>
    </location>
</feature>
<dbReference type="SUPFAM" id="SSF57756">
    <property type="entry name" value="Retrovirus zinc finger-like domains"/>
    <property type="match status" value="2"/>
</dbReference>
<keyword evidence="2 4" id="KW-0863">Zinc-finger</keyword>
<dbReference type="SMART" id="SM00343">
    <property type="entry name" value="ZnF_C2HC"/>
    <property type="match status" value="2"/>
</dbReference>
<dbReference type="InterPro" id="IPR045345">
    <property type="entry name" value="Gag_p24_C"/>
</dbReference>
<dbReference type="Pfam" id="PF02337">
    <property type="entry name" value="Gag_p10"/>
    <property type="match status" value="1"/>
</dbReference>
<dbReference type="InterPro" id="IPR003322">
    <property type="entry name" value="B_retro_matrix"/>
</dbReference>
<evidence type="ECO:0000313" key="7">
    <source>
        <dbReference type="Proteomes" id="UP000252040"/>
    </source>
</evidence>
<dbReference type="GeneID" id="112414519"/>
<evidence type="ECO:0000313" key="8">
    <source>
        <dbReference type="RefSeq" id="XP_024622787.1"/>
    </source>
</evidence>
<evidence type="ECO:0000256" key="4">
    <source>
        <dbReference type="PROSITE-ProRule" id="PRU00047"/>
    </source>
</evidence>
<reference evidence="8" key="1">
    <citation type="submission" date="2025-08" db="UniProtKB">
        <authorList>
            <consortium name="RefSeq"/>
        </authorList>
    </citation>
    <scope>IDENTIFICATION</scope>
    <source>
        <tissue evidence="8">Meat</tissue>
    </source>
</reference>
<protein>
    <submittedName>
        <fullName evidence="8">Endogenous retrovirus group K member 5 Gag polyprotein-like</fullName>
    </submittedName>
</protein>
<feature type="compositionally biased region" description="Pro residues" evidence="5">
    <location>
        <begin position="169"/>
        <end position="186"/>
    </location>
</feature>
<evidence type="ECO:0000256" key="5">
    <source>
        <dbReference type="SAM" id="MobiDB-lite"/>
    </source>
</evidence>
<dbReference type="Pfam" id="PF19317">
    <property type="entry name" value="Gag_p24_C"/>
    <property type="match status" value="1"/>
</dbReference>
<gene>
    <name evidence="8" type="primary">LOC112414519</name>
</gene>
<evidence type="ECO:0000256" key="1">
    <source>
        <dbReference type="ARBA" id="ARBA00022723"/>
    </source>
</evidence>
<dbReference type="InterPro" id="IPR036875">
    <property type="entry name" value="Znf_CCHC_sf"/>
</dbReference>
<feature type="region of interest" description="Disordered" evidence="5">
    <location>
        <begin position="149"/>
        <end position="186"/>
    </location>
</feature>
<dbReference type="InterPro" id="IPR008919">
    <property type="entry name" value="Retrov_capsid_N"/>
</dbReference>
<evidence type="ECO:0000256" key="2">
    <source>
        <dbReference type="ARBA" id="ARBA00022771"/>
    </source>
</evidence>
<dbReference type="Pfam" id="PF00098">
    <property type="entry name" value="zf-CCHC"/>
    <property type="match status" value="1"/>
</dbReference>
<dbReference type="RefSeq" id="XP_024622787.1">
    <property type="nucleotide sequence ID" value="XM_024767019.1"/>
</dbReference>
<accession>A0A341D9U0</accession>
<dbReference type="Pfam" id="PF00607">
    <property type="entry name" value="Gag_p24"/>
    <property type="match status" value="1"/>
</dbReference>
<dbReference type="AlphaFoldDB" id="A0A341D9U0"/>
<dbReference type="SUPFAM" id="SSF47836">
    <property type="entry name" value="Retroviral matrix proteins"/>
    <property type="match status" value="1"/>
</dbReference>
<dbReference type="Pfam" id="PF14787">
    <property type="entry name" value="zf-CCHC_5"/>
    <property type="match status" value="1"/>
</dbReference>